<sequence length="317" mass="34514">MTRVLVIGATGHVGTYLVPRLVEAGHEVVTVSRGQAKPYSPNRTWDAVEQLTMDRAAMEKDGGFGPAIRALKVDIVIDMICFTLESARHLTEALSGHVGHFLHTGTIWTHGFPTVVPTLEAAPKRPFGEYGTQKAAIESYLLGEARTKGFPATLIHPGHIVGPGWAPLNPAGHFNLAAFSTLARGETLVLPNFGLETVHHVHADDVAQMFMGAIANWRASTGESFHAVSSGALTLRGYAEAMSRWFGHEPKLEFLPYDKWAESQTPEDAEATWEHIARSPNCSIAKAERLLGYAPRYTSLQAVQESVTWLMANGRIG</sequence>
<evidence type="ECO:0000313" key="3">
    <source>
        <dbReference type="Proteomes" id="UP000549882"/>
    </source>
</evidence>
<comment type="caution">
    <text evidence="2">The sequence shown here is derived from an EMBL/GenBank/DDBJ whole genome shotgun (WGS) entry which is preliminary data.</text>
</comment>
<organism evidence="2 3">
    <name type="scientific">Rhizobium paranaense</name>
    <dbReference type="NCBI Taxonomy" id="1650438"/>
    <lineage>
        <taxon>Bacteria</taxon>
        <taxon>Pseudomonadati</taxon>
        <taxon>Pseudomonadota</taxon>
        <taxon>Alphaproteobacteria</taxon>
        <taxon>Hyphomicrobiales</taxon>
        <taxon>Rhizobiaceae</taxon>
        <taxon>Rhizobium/Agrobacterium group</taxon>
        <taxon>Rhizobium</taxon>
    </lineage>
</organism>
<dbReference type="GO" id="GO:0005737">
    <property type="term" value="C:cytoplasm"/>
    <property type="evidence" value="ECO:0007669"/>
    <property type="project" value="TreeGrafter"/>
</dbReference>
<accession>A0A7W8XRN3</accession>
<dbReference type="EMBL" id="JACHBI010000005">
    <property type="protein sequence ID" value="MBB5574343.1"/>
    <property type="molecule type" value="Genomic_DNA"/>
</dbReference>
<keyword evidence="3" id="KW-1185">Reference proteome</keyword>
<protein>
    <submittedName>
        <fullName evidence="2">Nucleoside-diphosphate-sugar epimerase</fullName>
    </submittedName>
</protein>
<dbReference type="InterPro" id="IPR051783">
    <property type="entry name" value="NAD(P)-dependent_oxidoreduct"/>
</dbReference>
<proteinExistence type="predicted"/>
<dbReference type="SUPFAM" id="SSF51735">
    <property type="entry name" value="NAD(P)-binding Rossmann-fold domains"/>
    <property type="match status" value="1"/>
</dbReference>
<evidence type="ECO:0000313" key="2">
    <source>
        <dbReference type="EMBL" id="MBB5574343.1"/>
    </source>
</evidence>
<dbReference type="Proteomes" id="UP000549882">
    <property type="component" value="Unassembled WGS sequence"/>
</dbReference>
<gene>
    <name evidence="2" type="ORF">GGD50_002970</name>
</gene>
<dbReference type="GO" id="GO:0004029">
    <property type="term" value="F:aldehyde dehydrogenase (NAD+) activity"/>
    <property type="evidence" value="ECO:0007669"/>
    <property type="project" value="TreeGrafter"/>
</dbReference>
<dbReference type="Pfam" id="PF01370">
    <property type="entry name" value="Epimerase"/>
    <property type="match status" value="1"/>
</dbReference>
<dbReference type="InterPro" id="IPR001509">
    <property type="entry name" value="Epimerase_deHydtase"/>
</dbReference>
<dbReference type="PANTHER" id="PTHR48079:SF6">
    <property type="entry name" value="NAD(P)-BINDING DOMAIN-CONTAINING PROTEIN-RELATED"/>
    <property type="match status" value="1"/>
</dbReference>
<reference evidence="2 3" key="1">
    <citation type="submission" date="2020-08" db="EMBL/GenBank/DDBJ databases">
        <title>Genomic Encyclopedia of Type Strains, Phase IV (KMG-V): Genome sequencing to study the core and pangenomes of soil and plant-associated prokaryotes.</title>
        <authorList>
            <person name="Whitman W."/>
        </authorList>
    </citation>
    <scope>NUCLEOTIDE SEQUENCE [LARGE SCALE GENOMIC DNA]</scope>
    <source>
        <strain evidence="2 3">SEMIA 4064</strain>
    </source>
</reference>
<dbReference type="PANTHER" id="PTHR48079">
    <property type="entry name" value="PROTEIN YEEZ"/>
    <property type="match status" value="1"/>
</dbReference>
<dbReference type="RefSeq" id="WP_183938047.1">
    <property type="nucleotide sequence ID" value="NZ_JACHBI010000005.1"/>
</dbReference>
<evidence type="ECO:0000259" key="1">
    <source>
        <dbReference type="Pfam" id="PF01370"/>
    </source>
</evidence>
<feature type="domain" description="NAD-dependent epimerase/dehydratase" evidence="1">
    <location>
        <begin position="4"/>
        <end position="219"/>
    </location>
</feature>
<dbReference type="InterPro" id="IPR036291">
    <property type="entry name" value="NAD(P)-bd_dom_sf"/>
</dbReference>
<name>A0A7W8XRN3_9HYPH</name>
<dbReference type="AlphaFoldDB" id="A0A7W8XRN3"/>
<dbReference type="Gene3D" id="3.40.50.720">
    <property type="entry name" value="NAD(P)-binding Rossmann-like Domain"/>
    <property type="match status" value="1"/>
</dbReference>